<keyword evidence="1" id="KW-0472">Membrane</keyword>
<dbReference type="AlphaFoldDB" id="A0A1G8FL76"/>
<proteinExistence type="predicted"/>
<evidence type="ECO:0000256" key="1">
    <source>
        <dbReference type="SAM" id="Phobius"/>
    </source>
</evidence>
<dbReference type="EMBL" id="FNDQ01000017">
    <property type="protein sequence ID" value="SDH82885.1"/>
    <property type="molecule type" value="Genomic_DNA"/>
</dbReference>
<dbReference type="Proteomes" id="UP000243588">
    <property type="component" value="Unassembled WGS sequence"/>
</dbReference>
<evidence type="ECO:0000313" key="2">
    <source>
        <dbReference type="EMBL" id="SDH82885.1"/>
    </source>
</evidence>
<protein>
    <submittedName>
        <fullName evidence="2">Uncharacterized protein</fullName>
    </submittedName>
</protein>
<accession>A0A1G8FL76</accession>
<dbReference type="RefSeq" id="WP_090409613.1">
    <property type="nucleotide sequence ID" value="NZ_FNDQ01000017.1"/>
</dbReference>
<keyword evidence="1" id="KW-1133">Transmembrane helix</keyword>
<keyword evidence="3" id="KW-1185">Reference proteome</keyword>
<gene>
    <name evidence="2" type="ORF">SAMN05421818_11754</name>
</gene>
<feature type="transmembrane region" description="Helical" evidence="1">
    <location>
        <begin position="130"/>
        <end position="147"/>
    </location>
</feature>
<sequence>MKRILLSQHKENNGTDYLIVDGELLIDGNSIVEYGRLIAQTDEWQEEYRDEFLEIRKKENKIILKSYYTDKDIVGRVIYYLYIIEGVDDFNIIMDYLKEDSKVIDRTFDREKILGIVEEINNNKKLKKKVIGIVLLIIGLSLLTYLIKK</sequence>
<dbReference type="STRING" id="702745.SAMN05421818_11754"/>
<reference evidence="3" key="1">
    <citation type="submission" date="2016-10" db="EMBL/GenBank/DDBJ databases">
        <authorList>
            <person name="Varghese N."/>
            <person name="Submissions S."/>
        </authorList>
    </citation>
    <scope>NUCLEOTIDE SEQUENCE [LARGE SCALE GENOMIC DNA]</scope>
    <source>
        <strain evidence="3">DSM 23313</strain>
    </source>
</reference>
<organism evidence="2 3">
    <name type="scientific">Myroides phaeus</name>
    <dbReference type="NCBI Taxonomy" id="702745"/>
    <lineage>
        <taxon>Bacteria</taxon>
        <taxon>Pseudomonadati</taxon>
        <taxon>Bacteroidota</taxon>
        <taxon>Flavobacteriia</taxon>
        <taxon>Flavobacteriales</taxon>
        <taxon>Flavobacteriaceae</taxon>
        <taxon>Myroides</taxon>
    </lineage>
</organism>
<keyword evidence="1" id="KW-0812">Transmembrane</keyword>
<evidence type="ECO:0000313" key="3">
    <source>
        <dbReference type="Proteomes" id="UP000243588"/>
    </source>
</evidence>
<name>A0A1G8FL76_9FLAO</name>